<dbReference type="PANTHER" id="PTHR43441:SF10">
    <property type="entry name" value="ACETYLTRANSFERASE"/>
    <property type="match status" value="1"/>
</dbReference>
<dbReference type="CDD" id="cd04301">
    <property type="entry name" value="NAT_SF"/>
    <property type="match status" value="1"/>
</dbReference>
<dbReference type="Proteomes" id="UP001233673">
    <property type="component" value="Unassembled WGS sequence"/>
</dbReference>
<dbReference type="InterPro" id="IPR051908">
    <property type="entry name" value="Ribosomal_N-acetyltransferase"/>
</dbReference>
<dbReference type="RefSeq" id="WP_305999440.1">
    <property type="nucleotide sequence ID" value="NZ_JASNFN010000009.1"/>
</dbReference>
<dbReference type="InterPro" id="IPR016181">
    <property type="entry name" value="Acyl_CoA_acyltransferase"/>
</dbReference>
<organism evidence="2 3">
    <name type="scientific">Blastococcus carthaginiensis</name>
    <dbReference type="NCBI Taxonomy" id="3050034"/>
    <lineage>
        <taxon>Bacteria</taxon>
        <taxon>Bacillati</taxon>
        <taxon>Actinomycetota</taxon>
        <taxon>Actinomycetes</taxon>
        <taxon>Geodermatophilales</taxon>
        <taxon>Geodermatophilaceae</taxon>
        <taxon>Blastococcus</taxon>
    </lineage>
</organism>
<proteinExistence type="predicted"/>
<evidence type="ECO:0000313" key="3">
    <source>
        <dbReference type="Proteomes" id="UP001233673"/>
    </source>
</evidence>
<name>A0ABT9IB35_9ACTN</name>
<gene>
    <name evidence="2" type="ORF">QOZ88_08975</name>
</gene>
<accession>A0ABT9IB35</accession>
<keyword evidence="3" id="KW-1185">Reference proteome</keyword>
<protein>
    <submittedName>
        <fullName evidence="2">GNAT family N-acetyltransferase</fullName>
    </submittedName>
</protein>
<feature type="domain" description="N-acetyltransferase" evidence="1">
    <location>
        <begin position="18"/>
        <end position="182"/>
    </location>
</feature>
<dbReference type="SUPFAM" id="SSF55729">
    <property type="entry name" value="Acyl-CoA N-acyltransferases (Nat)"/>
    <property type="match status" value="1"/>
</dbReference>
<dbReference type="PROSITE" id="PS51186">
    <property type="entry name" value="GNAT"/>
    <property type="match status" value="1"/>
</dbReference>
<sequence length="183" mass="19864">MDLSAVDLTTETVRTERLVLRPFRPADVEAVHRASQDPETQRWISTIPVPYMREDARRFVEEMAMRERSDGTGLSVVVEAGGELAGTAGLYLRPGRLGPEIGYTVAPWARGNGYAAETAHALAGWALGLGASRVHLFVDVANTVSQVVARRAGFREEGVVRACLDQRDGSRTDAVLFGRLAGD</sequence>
<evidence type="ECO:0000259" key="1">
    <source>
        <dbReference type="PROSITE" id="PS51186"/>
    </source>
</evidence>
<dbReference type="Gene3D" id="3.40.630.30">
    <property type="match status" value="1"/>
</dbReference>
<evidence type="ECO:0000313" key="2">
    <source>
        <dbReference type="EMBL" id="MDP5182771.1"/>
    </source>
</evidence>
<dbReference type="EMBL" id="JASNFN010000009">
    <property type="protein sequence ID" value="MDP5182771.1"/>
    <property type="molecule type" value="Genomic_DNA"/>
</dbReference>
<dbReference type="InterPro" id="IPR000182">
    <property type="entry name" value="GNAT_dom"/>
</dbReference>
<dbReference type="PANTHER" id="PTHR43441">
    <property type="entry name" value="RIBOSOMAL-PROTEIN-SERINE ACETYLTRANSFERASE"/>
    <property type="match status" value="1"/>
</dbReference>
<comment type="caution">
    <text evidence="2">The sequence shown here is derived from an EMBL/GenBank/DDBJ whole genome shotgun (WGS) entry which is preliminary data.</text>
</comment>
<dbReference type="Pfam" id="PF13302">
    <property type="entry name" value="Acetyltransf_3"/>
    <property type="match status" value="1"/>
</dbReference>
<reference evidence="3" key="1">
    <citation type="submission" date="2023-05" db="EMBL/GenBank/DDBJ databases">
        <title>Draft genome of Pseudofrankia sp. BMG5.37.</title>
        <authorList>
            <person name="Gtari M."/>
            <person name="Ghodhbane F."/>
            <person name="Sbissi I."/>
        </authorList>
    </citation>
    <scope>NUCLEOTIDE SEQUENCE [LARGE SCALE GENOMIC DNA]</scope>
    <source>
        <strain evidence="3">BMG 814</strain>
    </source>
</reference>